<name>A0A7S1YHU0_9STRA</name>
<accession>A0A7S1YHU0</accession>
<evidence type="ECO:0000313" key="1">
    <source>
        <dbReference type="EMBL" id="CAD9301538.1"/>
    </source>
</evidence>
<proteinExistence type="predicted"/>
<protein>
    <submittedName>
        <fullName evidence="1">Uncharacterized protein</fullName>
    </submittedName>
</protein>
<sequence length="100" mass="11002">MLFFGNRMYDFHALVFRDKTIVDGCHINGHYQIGSKLVIDKSIQVGVLHDGCFTMAGTVMKGSSQTETGPWRAMFPSLAHAAEDVKEMKSCDDGIGLSEC</sequence>
<organism evidence="1">
    <name type="scientific">Grammatophora oceanica</name>
    <dbReference type="NCBI Taxonomy" id="210454"/>
    <lineage>
        <taxon>Eukaryota</taxon>
        <taxon>Sar</taxon>
        <taxon>Stramenopiles</taxon>
        <taxon>Ochrophyta</taxon>
        <taxon>Bacillariophyta</taxon>
        <taxon>Fragilariophyceae</taxon>
        <taxon>Fragilariophycidae</taxon>
        <taxon>Rhabdonematales</taxon>
        <taxon>Grammatophoraceae</taxon>
        <taxon>Grammatophora</taxon>
    </lineage>
</organism>
<dbReference type="AlphaFoldDB" id="A0A7S1YHU0"/>
<reference evidence="1" key="1">
    <citation type="submission" date="2021-01" db="EMBL/GenBank/DDBJ databases">
        <authorList>
            <person name="Corre E."/>
            <person name="Pelletier E."/>
            <person name="Niang G."/>
            <person name="Scheremetjew M."/>
            <person name="Finn R."/>
            <person name="Kale V."/>
            <person name="Holt S."/>
            <person name="Cochrane G."/>
            <person name="Meng A."/>
            <person name="Brown T."/>
            <person name="Cohen L."/>
        </authorList>
    </citation>
    <scope>NUCLEOTIDE SEQUENCE</scope>
    <source>
        <strain evidence="1">CCMP 410</strain>
    </source>
</reference>
<gene>
    <name evidence="1" type="ORF">GOCE00092_LOCUS21990</name>
</gene>
<dbReference type="EMBL" id="HBGK01042024">
    <property type="protein sequence ID" value="CAD9301538.1"/>
    <property type="molecule type" value="Transcribed_RNA"/>
</dbReference>